<dbReference type="PANTHER" id="PTHR12136:SF41">
    <property type="entry name" value="PLECKSTRIN HOMOLOGY (PH) AND LIPID-BINDING START DOMAINS-CONTAINING PROTEIN"/>
    <property type="match status" value="1"/>
</dbReference>
<evidence type="ECO:0000313" key="2">
    <source>
        <dbReference type="EMBL" id="KAB5540671.1"/>
    </source>
</evidence>
<accession>A0A5N5LEY4</accession>
<organism evidence="2 3">
    <name type="scientific">Salix brachista</name>
    <dbReference type="NCBI Taxonomy" id="2182728"/>
    <lineage>
        <taxon>Eukaryota</taxon>
        <taxon>Viridiplantae</taxon>
        <taxon>Streptophyta</taxon>
        <taxon>Embryophyta</taxon>
        <taxon>Tracheophyta</taxon>
        <taxon>Spermatophyta</taxon>
        <taxon>Magnoliopsida</taxon>
        <taxon>eudicotyledons</taxon>
        <taxon>Gunneridae</taxon>
        <taxon>Pentapetalae</taxon>
        <taxon>rosids</taxon>
        <taxon>fabids</taxon>
        <taxon>Malpighiales</taxon>
        <taxon>Salicaceae</taxon>
        <taxon>Saliceae</taxon>
        <taxon>Salix</taxon>
    </lineage>
</organism>
<keyword evidence="3" id="KW-1185">Reference proteome</keyword>
<dbReference type="Pfam" id="PF01852">
    <property type="entry name" value="START"/>
    <property type="match status" value="1"/>
</dbReference>
<dbReference type="InterPro" id="IPR002913">
    <property type="entry name" value="START_lipid-bd_dom"/>
</dbReference>
<dbReference type="PANTHER" id="PTHR12136">
    <property type="entry name" value="ENHANCED DISEASE RESISTANCE-RELATED"/>
    <property type="match status" value="1"/>
</dbReference>
<gene>
    <name evidence="2" type="ORF">DKX38_013645</name>
</gene>
<name>A0A5N5LEY4_9ROSI</name>
<evidence type="ECO:0000313" key="3">
    <source>
        <dbReference type="Proteomes" id="UP000326939"/>
    </source>
</evidence>
<reference evidence="3" key="1">
    <citation type="journal article" date="2019" name="Gigascience">
        <title>De novo genome assembly of the endangered Acer yangbiense, a plant species with extremely small populations endemic to Yunnan Province, China.</title>
        <authorList>
            <person name="Yang J."/>
            <person name="Wariss H.M."/>
            <person name="Tao L."/>
            <person name="Zhang R."/>
            <person name="Yun Q."/>
            <person name="Hollingsworth P."/>
            <person name="Dao Z."/>
            <person name="Luo G."/>
            <person name="Guo H."/>
            <person name="Ma Y."/>
            <person name="Sun W."/>
        </authorList>
    </citation>
    <scope>NUCLEOTIDE SEQUENCE [LARGE SCALE GENOMIC DNA]</scope>
    <source>
        <strain evidence="3">cv. br00</strain>
    </source>
</reference>
<dbReference type="EMBL" id="VDCV01000009">
    <property type="protein sequence ID" value="KAB5540671.1"/>
    <property type="molecule type" value="Genomic_DNA"/>
</dbReference>
<comment type="caution">
    <text evidence="2">The sequence shown here is derived from an EMBL/GenBank/DDBJ whole genome shotgun (WGS) entry which is preliminary data.</text>
</comment>
<proteinExistence type="predicted"/>
<protein>
    <recommendedName>
        <fullName evidence="1">START domain-containing protein</fullName>
    </recommendedName>
</protein>
<dbReference type="Gene3D" id="3.30.530.20">
    <property type="match status" value="1"/>
</dbReference>
<dbReference type="PROSITE" id="PS50848">
    <property type="entry name" value="START"/>
    <property type="match status" value="1"/>
</dbReference>
<dbReference type="SUPFAM" id="SSF55961">
    <property type="entry name" value="Bet v1-like"/>
    <property type="match status" value="1"/>
</dbReference>
<evidence type="ECO:0000259" key="1">
    <source>
        <dbReference type="PROSITE" id="PS50848"/>
    </source>
</evidence>
<sequence length="278" mass="31467">MRRYWRREDDGTYVILYHSVYHKKCPPQKGYVRACLKSNGALGIICSVCVSLMCLIKSMHGGGYVISPVNHERRSVVKYMLAVDWKSWKSYLRTSSARSITIRMLGRVAGNLHLMIQSYEYSYFCAFSHVVIRVLSELHLFLLAALRELFKAKLGNCPSSDFSSGELVGNIRLHQTEGDQRIDTQTPTDDGMTKKCMNEEVDKTPSEHASLVGLNDPADEFFDVPEPSDYDHLENGWSSDFGPEMYSQDARQPKLSTAAGFVKKLHDLAGDFELDDAY</sequence>
<dbReference type="AlphaFoldDB" id="A0A5N5LEY4"/>
<dbReference type="InterPro" id="IPR023393">
    <property type="entry name" value="START-like_dom_sf"/>
</dbReference>
<feature type="domain" description="START" evidence="1">
    <location>
        <begin position="1"/>
        <end position="84"/>
    </location>
</feature>
<dbReference type="InterPro" id="IPR045096">
    <property type="entry name" value="EDR2-like"/>
</dbReference>
<dbReference type="GO" id="GO:0008289">
    <property type="term" value="F:lipid binding"/>
    <property type="evidence" value="ECO:0007669"/>
    <property type="project" value="InterPro"/>
</dbReference>
<dbReference type="Proteomes" id="UP000326939">
    <property type="component" value="Chromosome 9"/>
</dbReference>